<gene>
    <name evidence="4" type="ORF">HPB51_013450</name>
</gene>
<sequence>MEAYSVRTNTTWIVWRVQSAGERMAFHKIWRCQQHTKNKKSGPRNTKCMAKVDVKIKLATFDTKLMDKYLQREVPVSAVIRIDDRHSHSTDSADALRLLSGTRSTRQTFLRYFSKGMTPSEARRLHESKLSMEDDGPAKLANAALNQPQRTVYHWHSVWRKAGFGGTYIDPVLKLEEKASLYAAQGTHISVTRGGSSACWAVVVVTPIMRRVHNLELAREIVFVDSIASCDTTKCTVTVVLTATKAGAVPLAVLIHKEQSTDGYWDAFRLLKEAHPLCFGGQPASKEVMYADTAEKLEAAIAEVKALQHDAFVSGVLTFLRRHEEWVQLYRLDVLTRGHNTNNFAEATILVLKDIILNRVEAFNAVAPVDWVALVWEKYFESRILRHAYSRVAAHQLLYKRLLSRMPKDAAEAIQVVGQGQYIVSSATHPSSSYEVYVDTGLCTCLFGKQGTFCKHQGLVQKKYGGLFPNASGFSNDDRYQLGQLALGEKCLPRTFLEPFQEEDPAVVPEPRQVRVPSRRSQTNSKQSKAPAHKRPHTSHLYRRCLMQPNLPR</sequence>
<name>A0A9J6ETM2_RHIMP</name>
<reference evidence="4" key="2">
    <citation type="submission" date="2021-09" db="EMBL/GenBank/DDBJ databases">
        <authorList>
            <person name="Jia N."/>
            <person name="Wang J."/>
            <person name="Shi W."/>
            <person name="Du L."/>
            <person name="Sun Y."/>
            <person name="Zhan W."/>
            <person name="Jiang J."/>
            <person name="Wang Q."/>
            <person name="Zhang B."/>
            <person name="Ji P."/>
            <person name="Sakyi L.B."/>
            <person name="Cui X."/>
            <person name="Yuan T."/>
            <person name="Jiang B."/>
            <person name="Yang W."/>
            <person name="Lam T.T.-Y."/>
            <person name="Chang Q."/>
            <person name="Ding S."/>
            <person name="Wang X."/>
            <person name="Zhu J."/>
            <person name="Ruan X."/>
            <person name="Zhao L."/>
            <person name="Wei J."/>
            <person name="Que T."/>
            <person name="Du C."/>
            <person name="Cheng J."/>
            <person name="Dai P."/>
            <person name="Han X."/>
            <person name="Huang E."/>
            <person name="Gao Y."/>
            <person name="Liu J."/>
            <person name="Shao H."/>
            <person name="Ye R."/>
            <person name="Li L."/>
            <person name="Wei W."/>
            <person name="Wang X."/>
            <person name="Wang C."/>
            <person name="Huo Q."/>
            <person name="Li W."/>
            <person name="Guo W."/>
            <person name="Chen H."/>
            <person name="Chen S."/>
            <person name="Zhou L."/>
            <person name="Zhou L."/>
            <person name="Ni X."/>
            <person name="Tian J."/>
            <person name="Zhou Y."/>
            <person name="Sheng Y."/>
            <person name="Liu T."/>
            <person name="Pan Y."/>
            <person name="Xia L."/>
            <person name="Li J."/>
            <person name="Zhao F."/>
            <person name="Cao W."/>
        </authorList>
    </citation>
    <scope>NUCLEOTIDE SEQUENCE</scope>
    <source>
        <strain evidence="4">Rmic-2018</strain>
        <tissue evidence="4">Larvae</tissue>
    </source>
</reference>
<evidence type="ECO:0000313" key="5">
    <source>
        <dbReference type="Proteomes" id="UP000821866"/>
    </source>
</evidence>
<dbReference type="EMBL" id="JABSTU010000002">
    <property type="protein sequence ID" value="KAH8037564.1"/>
    <property type="molecule type" value="Genomic_DNA"/>
</dbReference>
<dbReference type="VEuPathDB" id="VectorBase:LOC119187259"/>
<dbReference type="GO" id="GO:0008270">
    <property type="term" value="F:zinc ion binding"/>
    <property type="evidence" value="ECO:0007669"/>
    <property type="project" value="UniProtKB-KW"/>
</dbReference>
<organism evidence="4 5">
    <name type="scientific">Rhipicephalus microplus</name>
    <name type="common">Cattle tick</name>
    <name type="synonym">Boophilus microplus</name>
    <dbReference type="NCBI Taxonomy" id="6941"/>
    <lineage>
        <taxon>Eukaryota</taxon>
        <taxon>Metazoa</taxon>
        <taxon>Ecdysozoa</taxon>
        <taxon>Arthropoda</taxon>
        <taxon>Chelicerata</taxon>
        <taxon>Arachnida</taxon>
        <taxon>Acari</taxon>
        <taxon>Parasitiformes</taxon>
        <taxon>Ixodida</taxon>
        <taxon>Ixodoidea</taxon>
        <taxon>Ixodidae</taxon>
        <taxon>Rhipicephalinae</taxon>
        <taxon>Rhipicephalus</taxon>
        <taxon>Boophilus</taxon>
    </lineage>
</organism>
<evidence type="ECO:0000256" key="2">
    <source>
        <dbReference type="SAM" id="MobiDB-lite"/>
    </source>
</evidence>
<dbReference type="AlphaFoldDB" id="A0A9J6ETM2"/>
<keyword evidence="1" id="KW-0862">Zinc</keyword>
<dbReference type="InterPro" id="IPR007527">
    <property type="entry name" value="Znf_SWIM"/>
</dbReference>
<keyword evidence="1" id="KW-0863">Zinc-finger</keyword>
<protein>
    <recommendedName>
        <fullName evidence="3">SWIM-type domain-containing protein</fullName>
    </recommendedName>
</protein>
<keyword evidence="5" id="KW-1185">Reference proteome</keyword>
<proteinExistence type="predicted"/>
<dbReference type="PANTHER" id="PTHR35385">
    <property type="entry name" value="PROTEIN B, PUTATIVE-RELATED-RELATED"/>
    <property type="match status" value="1"/>
</dbReference>
<dbReference type="PANTHER" id="PTHR35385:SF2">
    <property type="entry name" value="PROTEIN B, PUTATIVE-RELATED"/>
    <property type="match status" value="1"/>
</dbReference>
<dbReference type="PROSITE" id="PS50966">
    <property type="entry name" value="ZF_SWIM"/>
    <property type="match status" value="1"/>
</dbReference>
<keyword evidence="1" id="KW-0479">Metal-binding</keyword>
<reference evidence="4" key="1">
    <citation type="journal article" date="2020" name="Cell">
        <title>Large-Scale Comparative Analyses of Tick Genomes Elucidate Their Genetic Diversity and Vector Capacities.</title>
        <authorList>
            <consortium name="Tick Genome and Microbiome Consortium (TIGMIC)"/>
            <person name="Jia N."/>
            <person name="Wang J."/>
            <person name="Shi W."/>
            <person name="Du L."/>
            <person name="Sun Y."/>
            <person name="Zhan W."/>
            <person name="Jiang J.F."/>
            <person name="Wang Q."/>
            <person name="Zhang B."/>
            <person name="Ji P."/>
            <person name="Bell-Sakyi L."/>
            <person name="Cui X.M."/>
            <person name="Yuan T.T."/>
            <person name="Jiang B.G."/>
            <person name="Yang W.F."/>
            <person name="Lam T.T."/>
            <person name="Chang Q.C."/>
            <person name="Ding S.J."/>
            <person name="Wang X.J."/>
            <person name="Zhu J.G."/>
            <person name="Ruan X.D."/>
            <person name="Zhao L."/>
            <person name="Wei J.T."/>
            <person name="Ye R.Z."/>
            <person name="Que T.C."/>
            <person name="Du C.H."/>
            <person name="Zhou Y.H."/>
            <person name="Cheng J.X."/>
            <person name="Dai P.F."/>
            <person name="Guo W.B."/>
            <person name="Han X.H."/>
            <person name="Huang E.J."/>
            <person name="Li L.F."/>
            <person name="Wei W."/>
            <person name="Gao Y.C."/>
            <person name="Liu J.Z."/>
            <person name="Shao H.Z."/>
            <person name="Wang X."/>
            <person name="Wang C.C."/>
            <person name="Yang T.C."/>
            <person name="Huo Q.B."/>
            <person name="Li W."/>
            <person name="Chen H.Y."/>
            <person name="Chen S.E."/>
            <person name="Zhou L.G."/>
            <person name="Ni X.B."/>
            <person name="Tian J.H."/>
            <person name="Sheng Y."/>
            <person name="Liu T."/>
            <person name="Pan Y.S."/>
            <person name="Xia L.Y."/>
            <person name="Li J."/>
            <person name="Zhao F."/>
            <person name="Cao W.C."/>
        </authorList>
    </citation>
    <scope>NUCLEOTIDE SEQUENCE</scope>
    <source>
        <strain evidence="4">Rmic-2018</strain>
    </source>
</reference>
<evidence type="ECO:0000313" key="4">
    <source>
        <dbReference type="EMBL" id="KAH8037564.1"/>
    </source>
</evidence>
<accession>A0A9J6ETM2</accession>
<feature type="domain" description="SWIM-type" evidence="3">
    <location>
        <begin position="434"/>
        <end position="465"/>
    </location>
</feature>
<feature type="region of interest" description="Disordered" evidence="2">
    <location>
        <begin position="502"/>
        <end position="542"/>
    </location>
</feature>
<feature type="compositionally biased region" description="Polar residues" evidence="2">
    <location>
        <begin position="519"/>
        <end position="528"/>
    </location>
</feature>
<evidence type="ECO:0000259" key="3">
    <source>
        <dbReference type="PROSITE" id="PS50966"/>
    </source>
</evidence>
<feature type="compositionally biased region" description="Basic residues" evidence="2">
    <location>
        <begin position="531"/>
        <end position="542"/>
    </location>
</feature>
<evidence type="ECO:0000256" key="1">
    <source>
        <dbReference type="PROSITE-ProRule" id="PRU00325"/>
    </source>
</evidence>
<dbReference type="Proteomes" id="UP000821866">
    <property type="component" value="Chromosome 10"/>
</dbReference>
<comment type="caution">
    <text evidence="4">The sequence shown here is derived from an EMBL/GenBank/DDBJ whole genome shotgun (WGS) entry which is preliminary data.</text>
</comment>